<dbReference type="Pfam" id="PF06022">
    <property type="entry name" value="Cir_Bir_Yir"/>
    <property type="match status" value="1"/>
</dbReference>
<feature type="compositionally biased region" description="Polar residues" evidence="1">
    <location>
        <begin position="495"/>
        <end position="539"/>
    </location>
</feature>
<sequence length="691" mass="76886">MPINSLKMNLYPYGQTLKMCKLFREADSYFKGKDVNTNEINKNTKVKGYCSSDGCKTNEDRINALTVYIYMEFKNSIRATDYNKYDECFLMWISDKLFNMYHESKGDNKKKGFVYLITLNQAYEKYLEKYKAKLDYWVLLNMQKGLKEANLKYMSEFYKLLNNICKTIVDYKDNGAESKKLSRYSKNCLNQYRILYMNISECQSYLDLLNKLKGIYDDFRSHAIKKNSSNNDLKTKLIKLTPKDEKEMKAVRGFKTYNFNDPKCKFPIKKKTTTPKALKPNPGPASNTKIQRESPGSQGVSNSTGGQLSNKEDTSKGSGSGSQGSNGEKTDTDNDPPDKGGPEDDQGDSLDGSGSGQGDKGGPIGGSSGDKGSQGGSDTDPGTSGSQSTSWLSFDIGSSIFEIVSKGMEQLNNALDFVEQKREQLTKVTDTIKDFYSTSVSNIKTAYDNSRNFLNSIIVHISSQSEKVNISDKSGDNKLGSGGTGDGLPTPNGSPPSQKDSPQTPSGTPHSSLPSENPKEQTNPSQLPHGPSGNQNSDQTDQEGTKKTIPAPVVKQENSGTETKGNEITKIGDIYVLKEYKQIGISIIVLLIPITLAIMHKYLPSGWRKGLTRKKNMKKVINSIGGKKQIQIIIKSSNQKKNTKKSINSVYKEKSPSLNIYKLMQADPVPFINLFFLLIFFVYKRKENSLE</sequence>
<feature type="compositionally biased region" description="Low complexity" evidence="1">
    <location>
        <begin position="376"/>
        <end position="390"/>
    </location>
</feature>
<dbReference type="OrthoDB" id="373277at2759"/>
<feature type="compositionally biased region" description="Basic and acidic residues" evidence="1">
    <location>
        <begin position="328"/>
        <end position="342"/>
    </location>
</feature>
<feature type="transmembrane region" description="Helical" evidence="2">
    <location>
        <begin position="583"/>
        <end position="603"/>
    </location>
</feature>
<dbReference type="Proteomes" id="UP000290582">
    <property type="component" value="Chromosome PVVCY_14"/>
</dbReference>
<dbReference type="EMBL" id="LR215070">
    <property type="protein sequence ID" value="VEV58768.1"/>
    <property type="molecule type" value="Genomic_DNA"/>
</dbReference>
<feature type="region of interest" description="Disordered" evidence="1">
    <location>
        <begin position="464"/>
        <end position="565"/>
    </location>
</feature>
<evidence type="ECO:0000313" key="3">
    <source>
        <dbReference type="EMBL" id="VEV58768.1"/>
    </source>
</evidence>
<keyword evidence="2" id="KW-0472">Membrane</keyword>
<evidence type="ECO:0000313" key="4">
    <source>
        <dbReference type="Proteomes" id="UP000290582"/>
    </source>
</evidence>
<dbReference type="KEGG" id="pvv:PVVCY_1400090"/>
<gene>
    <name evidence="3" type="ORF">PVVCY_1400090</name>
</gene>
<dbReference type="VEuPathDB" id="PlasmoDB:PVVCY_1400090"/>
<organism evidence="3 4">
    <name type="scientific">Plasmodium vinckei vinckei</name>
    <dbReference type="NCBI Taxonomy" id="54757"/>
    <lineage>
        <taxon>Eukaryota</taxon>
        <taxon>Sar</taxon>
        <taxon>Alveolata</taxon>
        <taxon>Apicomplexa</taxon>
        <taxon>Aconoidasida</taxon>
        <taxon>Haemosporida</taxon>
        <taxon>Plasmodiidae</taxon>
        <taxon>Plasmodium</taxon>
        <taxon>Plasmodium (Vinckeia)</taxon>
    </lineage>
</organism>
<feature type="compositionally biased region" description="Gly residues" evidence="1">
    <location>
        <begin position="353"/>
        <end position="375"/>
    </location>
</feature>
<evidence type="ECO:0000256" key="2">
    <source>
        <dbReference type="SAM" id="Phobius"/>
    </source>
</evidence>
<feature type="compositionally biased region" description="Polar residues" evidence="1">
    <location>
        <begin position="284"/>
        <end position="309"/>
    </location>
</feature>
<feature type="transmembrane region" description="Helical" evidence="2">
    <location>
        <begin position="663"/>
        <end position="683"/>
    </location>
</feature>
<dbReference type="RefSeq" id="XP_037490866.1">
    <property type="nucleotide sequence ID" value="XM_037634820.1"/>
</dbReference>
<keyword evidence="2" id="KW-0812">Transmembrane</keyword>
<dbReference type="InterPro" id="IPR006477">
    <property type="entry name" value="Yir_bir_cir"/>
</dbReference>
<dbReference type="GeneID" id="19963128"/>
<keyword evidence="2" id="KW-1133">Transmembrane helix</keyword>
<name>A0A449BZ70_PLAVN</name>
<reference evidence="3 4" key="1">
    <citation type="submission" date="2019-01" db="EMBL/GenBank/DDBJ databases">
        <authorList>
            <person name="Ramaprasad A."/>
        </authorList>
    </citation>
    <scope>NUCLEOTIDE SEQUENCE [LARGE SCALE GENOMIC DNA]</scope>
</reference>
<protein>
    <submittedName>
        <fullName evidence="3">CIR protein PIR protein</fullName>
    </submittedName>
</protein>
<evidence type="ECO:0000256" key="1">
    <source>
        <dbReference type="SAM" id="MobiDB-lite"/>
    </source>
</evidence>
<proteinExistence type="predicted"/>
<accession>A0A449BZ70</accession>
<feature type="region of interest" description="Disordered" evidence="1">
    <location>
        <begin position="265"/>
        <end position="390"/>
    </location>
</feature>
<dbReference type="AlphaFoldDB" id="A0A449BZ70"/>